<sequence length="66" mass="7782">MVRVKSKSSMLPVKLRKQLTQKENSDRKEVIAESKAYKNLKTDRRYQLLNPADQKIDSRMESHPHT</sequence>
<evidence type="ECO:0000313" key="1">
    <source>
        <dbReference type="EMBL" id="PNT55381.1"/>
    </source>
</evidence>
<dbReference type="EMBL" id="CM009290">
    <property type="protein sequence ID" value="PNT55381.1"/>
    <property type="molecule type" value="Genomic_DNA"/>
</dbReference>
<accession>U5GQD1</accession>
<reference evidence="1 2" key="1">
    <citation type="journal article" date="2006" name="Science">
        <title>The genome of black cottonwood, Populus trichocarpa (Torr. &amp; Gray).</title>
        <authorList>
            <person name="Tuskan G.A."/>
            <person name="Difazio S."/>
            <person name="Jansson S."/>
            <person name="Bohlmann J."/>
            <person name="Grigoriev I."/>
            <person name="Hellsten U."/>
            <person name="Putnam N."/>
            <person name="Ralph S."/>
            <person name="Rombauts S."/>
            <person name="Salamov A."/>
            <person name="Schein J."/>
            <person name="Sterck L."/>
            <person name="Aerts A."/>
            <person name="Bhalerao R.R."/>
            <person name="Bhalerao R.P."/>
            <person name="Blaudez D."/>
            <person name="Boerjan W."/>
            <person name="Brun A."/>
            <person name="Brunner A."/>
            <person name="Busov V."/>
            <person name="Campbell M."/>
            <person name="Carlson J."/>
            <person name="Chalot M."/>
            <person name="Chapman J."/>
            <person name="Chen G.L."/>
            <person name="Cooper D."/>
            <person name="Coutinho P.M."/>
            <person name="Couturier J."/>
            <person name="Covert S."/>
            <person name="Cronk Q."/>
            <person name="Cunningham R."/>
            <person name="Davis J."/>
            <person name="Degroeve S."/>
            <person name="Dejardin A."/>
            <person name="Depamphilis C."/>
            <person name="Detter J."/>
            <person name="Dirks B."/>
            <person name="Dubchak I."/>
            <person name="Duplessis S."/>
            <person name="Ehlting J."/>
            <person name="Ellis B."/>
            <person name="Gendler K."/>
            <person name="Goodstein D."/>
            <person name="Gribskov M."/>
            <person name="Grimwood J."/>
            <person name="Groover A."/>
            <person name="Gunter L."/>
            <person name="Hamberger B."/>
            <person name="Heinze B."/>
            <person name="Helariutta Y."/>
            <person name="Henrissat B."/>
            <person name="Holligan D."/>
            <person name="Holt R."/>
            <person name="Huang W."/>
            <person name="Islam-Faridi N."/>
            <person name="Jones S."/>
            <person name="Jones-Rhoades M."/>
            <person name="Jorgensen R."/>
            <person name="Joshi C."/>
            <person name="Kangasjarvi J."/>
            <person name="Karlsson J."/>
            <person name="Kelleher C."/>
            <person name="Kirkpatrick R."/>
            <person name="Kirst M."/>
            <person name="Kohler A."/>
            <person name="Kalluri U."/>
            <person name="Larimer F."/>
            <person name="Leebens-Mack J."/>
            <person name="Leple J.C."/>
            <person name="Locascio P."/>
            <person name="Lou Y."/>
            <person name="Lucas S."/>
            <person name="Martin F."/>
            <person name="Montanini B."/>
            <person name="Napoli C."/>
            <person name="Nelson D.R."/>
            <person name="Nelson C."/>
            <person name="Nieminen K."/>
            <person name="Nilsson O."/>
            <person name="Pereda V."/>
            <person name="Peter G."/>
            <person name="Philippe R."/>
            <person name="Pilate G."/>
            <person name="Poliakov A."/>
            <person name="Razumovskaya J."/>
            <person name="Richardson P."/>
            <person name="Rinaldi C."/>
            <person name="Ritland K."/>
            <person name="Rouze P."/>
            <person name="Ryaboy D."/>
            <person name="Schmutz J."/>
            <person name="Schrader J."/>
            <person name="Segerman B."/>
            <person name="Shin H."/>
            <person name="Siddiqui A."/>
            <person name="Sterky F."/>
            <person name="Terry A."/>
            <person name="Tsai C.J."/>
            <person name="Uberbacher E."/>
            <person name="Unneberg P."/>
            <person name="Vahala J."/>
            <person name="Wall K."/>
            <person name="Wessler S."/>
            <person name="Yang G."/>
            <person name="Yin T."/>
            <person name="Douglas C."/>
            <person name="Marra M."/>
            <person name="Sandberg G."/>
            <person name="Van de Peer Y."/>
            <person name="Rokhsar D."/>
        </authorList>
    </citation>
    <scope>NUCLEOTIDE SEQUENCE [LARGE SCALE GENOMIC DNA]</scope>
    <source>
        <strain evidence="2">cv. Nisqually</strain>
    </source>
</reference>
<name>U5GQD1_POPTR</name>
<keyword evidence="2" id="KW-1185">Reference proteome</keyword>
<dbReference type="AlphaFoldDB" id="U5GQD1"/>
<gene>
    <name evidence="1" type="ORF">POPTR_001G189300</name>
</gene>
<protein>
    <submittedName>
        <fullName evidence="1">Uncharacterized protein</fullName>
    </submittedName>
</protein>
<dbReference type="Proteomes" id="UP000006729">
    <property type="component" value="Chromosome 1"/>
</dbReference>
<organism evidence="1 2">
    <name type="scientific">Populus trichocarpa</name>
    <name type="common">Western balsam poplar</name>
    <name type="synonym">Populus balsamifera subsp. trichocarpa</name>
    <dbReference type="NCBI Taxonomy" id="3694"/>
    <lineage>
        <taxon>Eukaryota</taxon>
        <taxon>Viridiplantae</taxon>
        <taxon>Streptophyta</taxon>
        <taxon>Embryophyta</taxon>
        <taxon>Tracheophyta</taxon>
        <taxon>Spermatophyta</taxon>
        <taxon>Magnoliopsida</taxon>
        <taxon>eudicotyledons</taxon>
        <taxon>Gunneridae</taxon>
        <taxon>Pentapetalae</taxon>
        <taxon>rosids</taxon>
        <taxon>fabids</taxon>
        <taxon>Malpighiales</taxon>
        <taxon>Salicaceae</taxon>
        <taxon>Saliceae</taxon>
        <taxon>Populus</taxon>
    </lineage>
</organism>
<dbReference type="InParanoid" id="U5GQD1"/>
<proteinExistence type="predicted"/>
<evidence type="ECO:0000313" key="2">
    <source>
        <dbReference type="Proteomes" id="UP000006729"/>
    </source>
</evidence>
<dbReference type="HOGENOM" id="CLU_2835892_0_0_1"/>